<evidence type="ECO:0000313" key="2">
    <source>
        <dbReference type="EMBL" id="MFC3713837.1"/>
    </source>
</evidence>
<comment type="caution">
    <text evidence="2">The sequence shown here is derived from an EMBL/GenBank/DDBJ whole genome shotgun (WGS) entry which is preliminary data.</text>
</comment>
<evidence type="ECO:0000256" key="1">
    <source>
        <dbReference type="SAM" id="Phobius"/>
    </source>
</evidence>
<keyword evidence="3" id="KW-1185">Reference proteome</keyword>
<accession>A0ABV7XEW5</accession>
<reference evidence="3" key="1">
    <citation type="journal article" date="2019" name="Int. J. Syst. Evol. Microbiol.">
        <title>The Global Catalogue of Microorganisms (GCM) 10K type strain sequencing project: providing services to taxonomists for standard genome sequencing and annotation.</title>
        <authorList>
            <consortium name="The Broad Institute Genomics Platform"/>
            <consortium name="The Broad Institute Genome Sequencing Center for Infectious Disease"/>
            <person name="Wu L."/>
            <person name="Ma J."/>
        </authorList>
    </citation>
    <scope>NUCLEOTIDE SEQUENCE [LARGE SCALE GENOMIC DNA]</scope>
    <source>
        <strain evidence="3">KCTC 42644</strain>
    </source>
</reference>
<dbReference type="RefSeq" id="WP_380862717.1">
    <property type="nucleotide sequence ID" value="NZ_JBHRXV010000011.1"/>
</dbReference>
<keyword evidence="1" id="KW-1133">Transmembrane helix</keyword>
<protein>
    <submittedName>
        <fullName evidence="2">Uncharacterized protein</fullName>
    </submittedName>
</protein>
<name>A0ABV7XEW5_9SPHN</name>
<gene>
    <name evidence="2" type="ORF">ACFOMD_14770</name>
</gene>
<feature type="transmembrane region" description="Helical" evidence="1">
    <location>
        <begin position="12"/>
        <end position="40"/>
    </location>
</feature>
<dbReference type="Proteomes" id="UP001595615">
    <property type="component" value="Unassembled WGS sequence"/>
</dbReference>
<keyword evidence="1" id="KW-0812">Transmembrane</keyword>
<sequence>MMSKRASGPRPVASSGSIIIWLAGLVFGVSAGLLMVYHFLMANNVASTLPIDSKPGVLSSSSAAEAKTVNAAHTAAMKEALKTETN</sequence>
<keyword evidence="1" id="KW-0472">Membrane</keyword>
<dbReference type="EMBL" id="JBHRXV010000011">
    <property type="protein sequence ID" value="MFC3713837.1"/>
    <property type="molecule type" value="Genomic_DNA"/>
</dbReference>
<proteinExistence type="predicted"/>
<evidence type="ECO:0000313" key="3">
    <source>
        <dbReference type="Proteomes" id="UP001595615"/>
    </source>
</evidence>
<organism evidence="2 3">
    <name type="scientific">Sphingoaurantiacus capsulatus</name>
    <dbReference type="NCBI Taxonomy" id="1771310"/>
    <lineage>
        <taxon>Bacteria</taxon>
        <taxon>Pseudomonadati</taxon>
        <taxon>Pseudomonadota</taxon>
        <taxon>Alphaproteobacteria</taxon>
        <taxon>Sphingomonadales</taxon>
        <taxon>Sphingosinicellaceae</taxon>
        <taxon>Sphingoaurantiacus</taxon>
    </lineage>
</organism>